<dbReference type="GO" id="GO:0006355">
    <property type="term" value="P:regulation of DNA-templated transcription"/>
    <property type="evidence" value="ECO:0007669"/>
    <property type="project" value="InterPro"/>
</dbReference>
<dbReference type="SUPFAM" id="SSF46894">
    <property type="entry name" value="C-terminal effector domain of the bipartite response regulators"/>
    <property type="match status" value="1"/>
</dbReference>
<feature type="domain" description="Response regulatory" evidence="5">
    <location>
        <begin position="5"/>
        <end position="121"/>
    </location>
</feature>
<keyword evidence="7" id="KW-1185">Reference proteome</keyword>
<dbReference type="SMART" id="SM00421">
    <property type="entry name" value="HTH_LUXR"/>
    <property type="match status" value="1"/>
</dbReference>
<sequence>MSRVSLLLVDDHALFTEGLRELLSFHRDLEVVGTAASAEEALSEVRRLTPDVVLMDLHLPGLDGATATRRITGQHPATAVLVLTMLEDDASVFAVLRAGARGYVLKGAHQAELVEAIRAVARGEAVFGAQVADRVLAHFSHPQPHRAVLPELTDRERQVLRLLSTGRPTQDIASQLGLSPKTVRNHLSNVFTKLCVADRAQAVLLARDAGLTED</sequence>
<organism evidence="6 7">
    <name type="scientific">Geodermatophilus aquaeductus</name>
    <dbReference type="NCBI Taxonomy" id="1564161"/>
    <lineage>
        <taxon>Bacteria</taxon>
        <taxon>Bacillati</taxon>
        <taxon>Actinomycetota</taxon>
        <taxon>Actinomycetes</taxon>
        <taxon>Geodermatophilales</taxon>
        <taxon>Geodermatophilaceae</taxon>
        <taxon>Geodermatophilus</taxon>
    </lineage>
</organism>
<dbReference type="CDD" id="cd17535">
    <property type="entry name" value="REC_NarL-like"/>
    <property type="match status" value="1"/>
</dbReference>
<keyword evidence="2" id="KW-0238">DNA-binding</keyword>
<dbReference type="PROSITE" id="PS50043">
    <property type="entry name" value="HTH_LUXR_2"/>
    <property type="match status" value="1"/>
</dbReference>
<dbReference type="InterPro" id="IPR058245">
    <property type="entry name" value="NreC/VraR/RcsB-like_REC"/>
</dbReference>
<name>A0A521DZ06_9ACTN</name>
<dbReference type="InterPro" id="IPR000792">
    <property type="entry name" value="Tscrpt_reg_LuxR_C"/>
</dbReference>
<evidence type="ECO:0000256" key="2">
    <source>
        <dbReference type="ARBA" id="ARBA00023125"/>
    </source>
</evidence>
<dbReference type="Pfam" id="PF00196">
    <property type="entry name" value="GerE"/>
    <property type="match status" value="1"/>
</dbReference>
<dbReference type="AlphaFoldDB" id="A0A521DZ06"/>
<evidence type="ECO:0000256" key="1">
    <source>
        <dbReference type="ARBA" id="ARBA00022553"/>
    </source>
</evidence>
<dbReference type="InterPro" id="IPR039420">
    <property type="entry name" value="WalR-like"/>
</dbReference>
<dbReference type="PROSITE" id="PS00622">
    <property type="entry name" value="HTH_LUXR_1"/>
    <property type="match status" value="1"/>
</dbReference>
<evidence type="ECO:0000313" key="7">
    <source>
        <dbReference type="Proteomes" id="UP000317484"/>
    </source>
</evidence>
<gene>
    <name evidence="6" type="ORF">SAMN06273567_10433</name>
</gene>
<evidence type="ECO:0000259" key="5">
    <source>
        <dbReference type="PROSITE" id="PS50110"/>
    </source>
</evidence>
<dbReference type="SUPFAM" id="SSF52172">
    <property type="entry name" value="CheY-like"/>
    <property type="match status" value="1"/>
</dbReference>
<dbReference type="GO" id="GO:0003677">
    <property type="term" value="F:DNA binding"/>
    <property type="evidence" value="ECO:0007669"/>
    <property type="project" value="UniProtKB-KW"/>
</dbReference>
<dbReference type="PRINTS" id="PR00038">
    <property type="entry name" value="HTHLUXR"/>
</dbReference>
<dbReference type="InterPro" id="IPR016032">
    <property type="entry name" value="Sig_transdc_resp-reg_C-effctor"/>
</dbReference>
<proteinExistence type="predicted"/>
<feature type="modified residue" description="4-aspartylphosphate" evidence="3">
    <location>
        <position position="56"/>
    </location>
</feature>
<dbReference type="GO" id="GO:0000160">
    <property type="term" value="P:phosphorelay signal transduction system"/>
    <property type="evidence" value="ECO:0007669"/>
    <property type="project" value="InterPro"/>
</dbReference>
<dbReference type="RefSeq" id="WP_142458659.1">
    <property type="nucleotide sequence ID" value="NZ_FXTJ01000004.1"/>
</dbReference>
<evidence type="ECO:0000259" key="4">
    <source>
        <dbReference type="PROSITE" id="PS50043"/>
    </source>
</evidence>
<dbReference type="Gene3D" id="3.40.50.2300">
    <property type="match status" value="1"/>
</dbReference>
<dbReference type="PROSITE" id="PS50110">
    <property type="entry name" value="RESPONSE_REGULATORY"/>
    <property type="match status" value="1"/>
</dbReference>
<reference evidence="6 7" key="1">
    <citation type="submission" date="2017-05" db="EMBL/GenBank/DDBJ databases">
        <authorList>
            <person name="Varghese N."/>
            <person name="Submissions S."/>
        </authorList>
    </citation>
    <scope>NUCLEOTIDE SEQUENCE [LARGE SCALE GENOMIC DNA]</scope>
    <source>
        <strain evidence="6 7">DSM 46834</strain>
    </source>
</reference>
<accession>A0A521DZ06</accession>
<feature type="domain" description="HTH luxR-type" evidence="4">
    <location>
        <begin position="145"/>
        <end position="210"/>
    </location>
</feature>
<dbReference type="InterPro" id="IPR011006">
    <property type="entry name" value="CheY-like_superfamily"/>
</dbReference>
<evidence type="ECO:0000256" key="3">
    <source>
        <dbReference type="PROSITE-ProRule" id="PRU00169"/>
    </source>
</evidence>
<dbReference type="Pfam" id="PF00072">
    <property type="entry name" value="Response_reg"/>
    <property type="match status" value="1"/>
</dbReference>
<evidence type="ECO:0000313" key="6">
    <source>
        <dbReference type="EMBL" id="SMO76858.1"/>
    </source>
</evidence>
<dbReference type="PANTHER" id="PTHR43214:SF43">
    <property type="entry name" value="TWO-COMPONENT RESPONSE REGULATOR"/>
    <property type="match status" value="1"/>
</dbReference>
<dbReference type="EMBL" id="FXTJ01000004">
    <property type="protein sequence ID" value="SMO76858.1"/>
    <property type="molecule type" value="Genomic_DNA"/>
</dbReference>
<keyword evidence="1 3" id="KW-0597">Phosphoprotein</keyword>
<dbReference type="SMART" id="SM00448">
    <property type="entry name" value="REC"/>
    <property type="match status" value="1"/>
</dbReference>
<protein>
    <submittedName>
        <fullName evidence="6">Two component transcriptional regulator, LuxR family</fullName>
    </submittedName>
</protein>
<dbReference type="PANTHER" id="PTHR43214">
    <property type="entry name" value="TWO-COMPONENT RESPONSE REGULATOR"/>
    <property type="match status" value="1"/>
</dbReference>
<dbReference type="Proteomes" id="UP000317484">
    <property type="component" value="Unassembled WGS sequence"/>
</dbReference>
<dbReference type="InterPro" id="IPR001789">
    <property type="entry name" value="Sig_transdc_resp-reg_receiver"/>
</dbReference>
<dbReference type="CDD" id="cd06170">
    <property type="entry name" value="LuxR_C_like"/>
    <property type="match status" value="1"/>
</dbReference>